<protein>
    <submittedName>
        <fullName evidence="7">Zn-dependent exopeptidase</fullName>
    </submittedName>
</protein>
<dbReference type="AlphaFoldDB" id="A0AAN6UGP0"/>
<dbReference type="CDD" id="cd02121">
    <property type="entry name" value="PA_GCPII_like"/>
    <property type="match status" value="1"/>
</dbReference>
<evidence type="ECO:0000259" key="6">
    <source>
        <dbReference type="Pfam" id="PF04389"/>
    </source>
</evidence>
<dbReference type="InterPro" id="IPR003137">
    <property type="entry name" value="PA_domain"/>
</dbReference>
<feature type="compositionally biased region" description="Polar residues" evidence="2">
    <location>
        <begin position="279"/>
        <end position="291"/>
    </location>
</feature>
<dbReference type="Gene3D" id="1.20.930.40">
    <property type="entry name" value="Transferrin receptor-like, dimerisation domain"/>
    <property type="match status" value="1"/>
</dbReference>
<dbReference type="Pfam" id="PF04389">
    <property type="entry name" value="Peptidase_M28"/>
    <property type="match status" value="1"/>
</dbReference>
<dbReference type="CDD" id="cd08022">
    <property type="entry name" value="M28_PSMA_like"/>
    <property type="match status" value="1"/>
</dbReference>
<dbReference type="FunFam" id="3.50.30.30:FF:000008">
    <property type="entry name" value="Glutamate carboxypeptidase 2"/>
    <property type="match status" value="1"/>
</dbReference>
<organism evidence="7 8">
    <name type="scientific">Trichocladium antarcticum</name>
    <dbReference type="NCBI Taxonomy" id="1450529"/>
    <lineage>
        <taxon>Eukaryota</taxon>
        <taxon>Fungi</taxon>
        <taxon>Dikarya</taxon>
        <taxon>Ascomycota</taxon>
        <taxon>Pezizomycotina</taxon>
        <taxon>Sordariomycetes</taxon>
        <taxon>Sordariomycetidae</taxon>
        <taxon>Sordariales</taxon>
        <taxon>Chaetomiaceae</taxon>
        <taxon>Trichocladium</taxon>
    </lineage>
</organism>
<dbReference type="PANTHER" id="PTHR10404">
    <property type="entry name" value="N-ACETYLATED-ALPHA-LINKED ACIDIC DIPEPTIDASE"/>
    <property type="match status" value="1"/>
</dbReference>
<dbReference type="InterPro" id="IPR007365">
    <property type="entry name" value="TFR-like_dimer_dom"/>
</dbReference>
<gene>
    <name evidence="7" type="ORF">BT67DRAFT_81605</name>
</gene>
<evidence type="ECO:0000259" key="5">
    <source>
        <dbReference type="Pfam" id="PF04253"/>
    </source>
</evidence>
<evidence type="ECO:0000313" key="8">
    <source>
        <dbReference type="Proteomes" id="UP001304895"/>
    </source>
</evidence>
<dbReference type="Pfam" id="PF04253">
    <property type="entry name" value="TFR_dimer"/>
    <property type="match status" value="1"/>
</dbReference>
<reference evidence="7" key="2">
    <citation type="submission" date="2023-05" db="EMBL/GenBank/DDBJ databases">
        <authorList>
            <consortium name="Lawrence Berkeley National Laboratory"/>
            <person name="Steindorff A."/>
            <person name="Hensen N."/>
            <person name="Bonometti L."/>
            <person name="Westerberg I."/>
            <person name="Brannstrom I.O."/>
            <person name="Guillou S."/>
            <person name="Cros-Aarteil S."/>
            <person name="Calhoun S."/>
            <person name="Haridas S."/>
            <person name="Kuo A."/>
            <person name="Mondo S."/>
            <person name="Pangilinan J."/>
            <person name="Riley R."/>
            <person name="Labutti K."/>
            <person name="Andreopoulos B."/>
            <person name="Lipzen A."/>
            <person name="Chen C."/>
            <person name="Yanf M."/>
            <person name="Daum C."/>
            <person name="Ng V."/>
            <person name="Clum A."/>
            <person name="Ohm R."/>
            <person name="Martin F."/>
            <person name="Silar P."/>
            <person name="Natvig D."/>
            <person name="Lalanne C."/>
            <person name="Gautier V."/>
            <person name="Ament-Velasquez S.L."/>
            <person name="Kruys A."/>
            <person name="Hutchinson M.I."/>
            <person name="Powell A.J."/>
            <person name="Barry K."/>
            <person name="Miller A.N."/>
            <person name="Grigoriev I.V."/>
            <person name="Debuchy R."/>
            <person name="Gladieux P."/>
            <person name="Thoren M.H."/>
            <person name="Johannesson H."/>
        </authorList>
    </citation>
    <scope>NUCLEOTIDE SEQUENCE</scope>
    <source>
        <strain evidence="7">CBS 123565</strain>
    </source>
</reference>
<dbReference type="GO" id="GO:0004180">
    <property type="term" value="F:carboxypeptidase activity"/>
    <property type="evidence" value="ECO:0007669"/>
    <property type="project" value="TreeGrafter"/>
</dbReference>
<evidence type="ECO:0000259" key="4">
    <source>
        <dbReference type="Pfam" id="PF02225"/>
    </source>
</evidence>
<dbReference type="InterPro" id="IPR039373">
    <property type="entry name" value="Peptidase_M28B"/>
</dbReference>
<dbReference type="Proteomes" id="UP001304895">
    <property type="component" value="Unassembled WGS sequence"/>
</dbReference>
<proteinExistence type="inferred from homology"/>
<feature type="domain" description="PA" evidence="4">
    <location>
        <begin position="197"/>
        <end position="273"/>
    </location>
</feature>
<dbReference type="InterPro" id="IPR007484">
    <property type="entry name" value="Peptidase_M28"/>
</dbReference>
<evidence type="ECO:0000256" key="3">
    <source>
        <dbReference type="SAM" id="Phobius"/>
    </source>
</evidence>
<keyword evidence="3" id="KW-1133">Transmembrane helix</keyword>
<dbReference type="SUPFAM" id="SSF47672">
    <property type="entry name" value="Transferrin receptor-like dimerisation domain"/>
    <property type="match status" value="1"/>
</dbReference>
<keyword evidence="8" id="KW-1185">Reference proteome</keyword>
<keyword evidence="3" id="KW-0812">Transmembrane</keyword>
<dbReference type="Gene3D" id="3.50.30.30">
    <property type="match status" value="1"/>
</dbReference>
<feature type="domain" description="Peptidase M28" evidence="6">
    <location>
        <begin position="391"/>
        <end position="577"/>
    </location>
</feature>
<evidence type="ECO:0000313" key="7">
    <source>
        <dbReference type="EMBL" id="KAK4132570.1"/>
    </source>
</evidence>
<dbReference type="Gene3D" id="3.40.630.10">
    <property type="entry name" value="Zn peptidases"/>
    <property type="match status" value="1"/>
</dbReference>
<comment type="similarity">
    <text evidence="1">Belongs to the peptidase M28 family. M28B subfamily.</text>
</comment>
<feature type="region of interest" description="Disordered" evidence="2">
    <location>
        <begin position="260"/>
        <end position="314"/>
    </location>
</feature>
<accession>A0AAN6UGP0</accession>
<comment type="caution">
    <text evidence="7">The sequence shown here is derived from an EMBL/GenBank/DDBJ whole genome shotgun (WGS) entry which is preliminary data.</text>
</comment>
<dbReference type="SUPFAM" id="SSF53187">
    <property type="entry name" value="Zn-dependent exopeptidases"/>
    <property type="match status" value="1"/>
</dbReference>
<dbReference type="InterPro" id="IPR036757">
    <property type="entry name" value="TFR-like_dimer_dom_sf"/>
</dbReference>
<feature type="domain" description="Transferrin receptor-like dimerisation" evidence="5">
    <location>
        <begin position="682"/>
        <end position="807"/>
    </location>
</feature>
<dbReference type="FunFam" id="3.40.630.10:FF:000101">
    <property type="entry name" value="N-acetylated alpha-linked acidic dipeptidase like 1"/>
    <property type="match status" value="1"/>
</dbReference>
<dbReference type="Pfam" id="PF02225">
    <property type="entry name" value="PA"/>
    <property type="match status" value="1"/>
</dbReference>
<dbReference type="InterPro" id="IPR046450">
    <property type="entry name" value="PA_dom_sf"/>
</dbReference>
<reference evidence="7" key="1">
    <citation type="journal article" date="2023" name="Mol. Phylogenet. Evol.">
        <title>Genome-scale phylogeny and comparative genomics of the fungal order Sordariales.</title>
        <authorList>
            <person name="Hensen N."/>
            <person name="Bonometti L."/>
            <person name="Westerberg I."/>
            <person name="Brannstrom I.O."/>
            <person name="Guillou S."/>
            <person name="Cros-Aarteil S."/>
            <person name="Calhoun S."/>
            <person name="Haridas S."/>
            <person name="Kuo A."/>
            <person name="Mondo S."/>
            <person name="Pangilinan J."/>
            <person name="Riley R."/>
            <person name="LaButti K."/>
            <person name="Andreopoulos B."/>
            <person name="Lipzen A."/>
            <person name="Chen C."/>
            <person name="Yan M."/>
            <person name="Daum C."/>
            <person name="Ng V."/>
            <person name="Clum A."/>
            <person name="Steindorff A."/>
            <person name="Ohm R.A."/>
            <person name="Martin F."/>
            <person name="Silar P."/>
            <person name="Natvig D.O."/>
            <person name="Lalanne C."/>
            <person name="Gautier V."/>
            <person name="Ament-Velasquez S.L."/>
            <person name="Kruys A."/>
            <person name="Hutchinson M.I."/>
            <person name="Powell A.J."/>
            <person name="Barry K."/>
            <person name="Miller A.N."/>
            <person name="Grigoriev I.V."/>
            <person name="Debuchy R."/>
            <person name="Gladieux P."/>
            <person name="Hiltunen Thoren M."/>
            <person name="Johannesson H."/>
        </authorList>
    </citation>
    <scope>NUCLEOTIDE SEQUENCE</scope>
    <source>
        <strain evidence="7">CBS 123565</strain>
    </source>
</reference>
<evidence type="ECO:0000256" key="2">
    <source>
        <dbReference type="SAM" id="MobiDB-lite"/>
    </source>
</evidence>
<dbReference type="SUPFAM" id="SSF52025">
    <property type="entry name" value="PA domain"/>
    <property type="match status" value="1"/>
</dbReference>
<dbReference type="EMBL" id="MU853417">
    <property type="protein sequence ID" value="KAK4132570.1"/>
    <property type="molecule type" value="Genomic_DNA"/>
</dbReference>
<feature type="transmembrane region" description="Helical" evidence="3">
    <location>
        <begin position="29"/>
        <end position="52"/>
    </location>
</feature>
<name>A0AAN6UGP0_9PEZI</name>
<evidence type="ECO:0000256" key="1">
    <source>
        <dbReference type="ARBA" id="ARBA00005634"/>
    </source>
</evidence>
<keyword evidence="3" id="KW-0472">Membrane</keyword>
<dbReference type="PANTHER" id="PTHR10404:SF46">
    <property type="entry name" value="VACUOLAR PROTEIN SORTING-ASSOCIATED PROTEIN 70"/>
    <property type="match status" value="1"/>
</dbReference>
<sequence>MASEHTPLISTGRVASPRPRYPYAVVRRFCTIALASTLIWFFIVVAVSLSIFPNGHPHHAPDGHWTWPGRGRRKVSYDQLQQILLDTPSSKLAEEWSRYYTAGPHLAGKNYSQAAWTAAKWHEFGVESTIVPYDVYINYPVDHRLALLARKKHEDGHSAWEVSYEASLTEDIIDEDPTTGLEDSVPTFHGYSASGNVTGPVVYVNYGTYQDFGDLVEAKVALKGKVAIARYGGIFRGLKVKRAQELGMVGVILYSDPGDDGDITEEKGVKPYPEGPARQPSSVQRGSTQFLSFAPGDPTTPGYPSKPGAPRQPVHTAIPSIPSIPISYADAIPILKALNSHGPKADDFNKYWTRNLGLQYKGVHYNVGPTPDDLVVNLYSQQDYVTTPLWNVIGVINGTIPDEVIVVGNHRDAWIAGGAADPNSGSAVLNEAIRSFGVAVRLGWKPLRTIVFASWDGEEYGLIGSTEWVEEYLPWLTHANVAYINTDVAARGRTLRTSAAPLLHNVIRSATAAVLSPNQTVKGQTVFDVWDKQIKTMGSGSDFTAFQDFAGIPSLDIGFDSSPEQPVYHYHSNYDSLHWMKKFGDPDFAYHRTMAQLIGLITAKLADLPVISFRAGDYGHALEHYVTKVEDKLDDALSPKELDVFSLADDTTYFELRGSTRNSSSATLFWASSPDVLSFKKSLRRLHKVLDKLIERAVKLDKHADDLDRRLEGHIPWWNWPAKLKLGFAIRKVNTKYKYLERSFLYEQGLDGRPWFKHVVFAPGLWTGYAGAVFPGLMESIENADWTNAERWVDIIESRIQNASHRL</sequence>